<dbReference type="PANTHER" id="PTHR20836:SF0">
    <property type="entry name" value="4-HYDROXY-TETRAHYDRODIPICOLINATE REDUCTASE 1, CHLOROPLASTIC-RELATED"/>
    <property type="match status" value="1"/>
</dbReference>
<accession>A0A4R2EP82</accession>
<dbReference type="Gene3D" id="3.30.360.10">
    <property type="entry name" value="Dihydrodipicolinate Reductase, domain 2"/>
    <property type="match status" value="1"/>
</dbReference>
<dbReference type="PANTHER" id="PTHR20836">
    <property type="entry name" value="DIHYDRODIPICOLINATE REDUCTASE"/>
    <property type="match status" value="1"/>
</dbReference>
<evidence type="ECO:0000313" key="14">
    <source>
        <dbReference type="EMBL" id="TCN70571.1"/>
    </source>
</evidence>
<feature type="domain" description="Dihydrodipicolinate reductase C-terminal" evidence="13">
    <location>
        <begin position="132"/>
        <end position="243"/>
    </location>
</feature>
<evidence type="ECO:0000259" key="12">
    <source>
        <dbReference type="Pfam" id="PF01113"/>
    </source>
</evidence>
<dbReference type="Proteomes" id="UP000294830">
    <property type="component" value="Unassembled WGS sequence"/>
</dbReference>
<protein>
    <recommendedName>
        <fullName evidence="9">4-hydroxy-tetrahydrodipicolinate reductase</fullName>
        <ecNumber evidence="9">1.17.1.8</ecNumber>
    </recommendedName>
</protein>
<reference evidence="14 15" key="1">
    <citation type="submission" date="2019-03" db="EMBL/GenBank/DDBJ databases">
        <title>Genomic Encyclopedia of Archaeal and Bacterial Type Strains, Phase II (KMG-II): from individual species to whole genera.</title>
        <authorList>
            <person name="Goeker M."/>
        </authorList>
    </citation>
    <scope>NUCLEOTIDE SEQUENCE [LARGE SCALE GENOMIC DNA]</scope>
    <source>
        <strain evidence="14 15">RL-C</strain>
    </source>
</reference>
<evidence type="ECO:0000313" key="15">
    <source>
        <dbReference type="Proteomes" id="UP000294830"/>
    </source>
</evidence>
<gene>
    <name evidence="14" type="ORF">CLV25_10387</name>
</gene>
<keyword evidence="15" id="KW-1185">Reference proteome</keyword>
<comment type="similarity">
    <text evidence="1">Belongs to the DapB family.</text>
</comment>
<keyword evidence="6" id="KW-0520">NAD</keyword>
<evidence type="ECO:0000256" key="3">
    <source>
        <dbReference type="ARBA" id="ARBA00022857"/>
    </source>
</evidence>
<dbReference type="RefSeq" id="WP_131838435.1">
    <property type="nucleotide sequence ID" value="NZ_SLWB01000003.1"/>
</dbReference>
<evidence type="ECO:0000256" key="4">
    <source>
        <dbReference type="ARBA" id="ARBA00022915"/>
    </source>
</evidence>
<dbReference type="PIRSF" id="PIRSF000161">
    <property type="entry name" value="DHPR"/>
    <property type="match status" value="1"/>
</dbReference>
<comment type="pathway">
    <text evidence="8">Amino-acid biosynthesis; L-lysine biosynthesis via DAP pathway; (S)-tetrahydrodipicolinate from L-aspartate: step 4/4.</text>
</comment>
<keyword evidence="2" id="KW-0028">Amino-acid biosynthesis</keyword>
<dbReference type="InterPro" id="IPR022663">
    <property type="entry name" value="DapB_C"/>
</dbReference>
<dbReference type="Gene3D" id="3.40.50.720">
    <property type="entry name" value="NAD(P)-binding Rossmann-like Domain"/>
    <property type="match status" value="1"/>
</dbReference>
<dbReference type="InterPro" id="IPR036291">
    <property type="entry name" value="NAD(P)-bd_dom_sf"/>
</dbReference>
<evidence type="ECO:0000256" key="6">
    <source>
        <dbReference type="ARBA" id="ARBA00023027"/>
    </source>
</evidence>
<dbReference type="SUPFAM" id="SSF51735">
    <property type="entry name" value="NAD(P)-binding Rossmann-fold domains"/>
    <property type="match status" value="1"/>
</dbReference>
<dbReference type="InterPro" id="IPR023940">
    <property type="entry name" value="DHDPR_bac"/>
</dbReference>
<evidence type="ECO:0000256" key="11">
    <source>
        <dbReference type="ARBA" id="ARBA00049396"/>
    </source>
</evidence>
<evidence type="ECO:0000256" key="1">
    <source>
        <dbReference type="ARBA" id="ARBA00006642"/>
    </source>
</evidence>
<proteinExistence type="inferred from homology"/>
<keyword evidence="3" id="KW-0521">NADP</keyword>
<dbReference type="AlphaFoldDB" id="A0A4R2EP82"/>
<evidence type="ECO:0000256" key="10">
    <source>
        <dbReference type="ARBA" id="ARBA00049080"/>
    </source>
</evidence>
<dbReference type="GO" id="GO:0019877">
    <property type="term" value="P:diaminopimelate biosynthetic process"/>
    <property type="evidence" value="ECO:0007669"/>
    <property type="project" value="UniProtKB-KW"/>
</dbReference>
<evidence type="ECO:0000256" key="7">
    <source>
        <dbReference type="ARBA" id="ARBA00023154"/>
    </source>
</evidence>
<dbReference type="GO" id="GO:0008839">
    <property type="term" value="F:4-hydroxy-tetrahydrodipicolinate reductase"/>
    <property type="evidence" value="ECO:0007669"/>
    <property type="project" value="UniProtKB-EC"/>
</dbReference>
<dbReference type="Pfam" id="PF05173">
    <property type="entry name" value="DapB_C"/>
    <property type="match status" value="1"/>
</dbReference>
<name>A0A4R2EP82_9BACT</name>
<keyword evidence="7" id="KW-0457">Lysine biosynthesis</keyword>
<keyword evidence="4" id="KW-0220">Diaminopimelate biosynthesis</keyword>
<evidence type="ECO:0000256" key="2">
    <source>
        <dbReference type="ARBA" id="ARBA00022605"/>
    </source>
</evidence>
<comment type="catalytic activity">
    <reaction evidence="11">
        <text>(S)-2,3,4,5-tetrahydrodipicolinate + NAD(+) + H2O = (2S,4S)-4-hydroxy-2,3,4,5-tetrahydrodipicolinate + NADH + H(+)</text>
        <dbReference type="Rhea" id="RHEA:35323"/>
        <dbReference type="ChEBI" id="CHEBI:15377"/>
        <dbReference type="ChEBI" id="CHEBI:15378"/>
        <dbReference type="ChEBI" id="CHEBI:16845"/>
        <dbReference type="ChEBI" id="CHEBI:57540"/>
        <dbReference type="ChEBI" id="CHEBI:57945"/>
        <dbReference type="ChEBI" id="CHEBI:67139"/>
        <dbReference type="EC" id="1.17.1.8"/>
    </reaction>
</comment>
<dbReference type="OrthoDB" id="9790352at2"/>
<dbReference type="EC" id="1.17.1.8" evidence="9"/>
<evidence type="ECO:0000256" key="5">
    <source>
        <dbReference type="ARBA" id="ARBA00023002"/>
    </source>
</evidence>
<dbReference type="GO" id="GO:0005829">
    <property type="term" value="C:cytosol"/>
    <property type="evidence" value="ECO:0007669"/>
    <property type="project" value="TreeGrafter"/>
</dbReference>
<evidence type="ECO:0000259" key="13">
    <source>
        <dbReference type="Pfam" id="PF05173"/>
    </source>
</evidence>
<comment type="catalytic activity">
    <reaction evidence="10">
        <text>(S)-2,3,4,5-tetrahydrodipicolinate + NADP(+) + H2O = (2S,4S)-4-hydroxy-2,3,4,5-tetrahydrodipicolinate + NADPH + H(+)</text>
        <dbReference type="Rhea" id="RHEA:35331"/>
        <dbReference type="ChEBI" id="CHEBI:15377"/>
        <dbReference type="ChEBI" id="CHEBI:15378"/>
        <dbReference type="ChEBI" id="CHEBI:16845"/>
        <dbReference type="ChEBI" id="CHEBI:57783"/>
        <dbReference type="ChEBI" id="CHEBI:58349"/>
        <dbReference type="ChEBI" id="CHEBI:67139"/>
        <dbReference type="EC" id="1.17.1.8"/>
    </reaction>
</comment>
<keyword evidence="5" id="KW-0560">Oxidoreductase</keyword>
<sequence length="249" mass="27452">MKIGLIGFGKAGRAAAAVILQNKSASLEWVLRRSTVLENRSAAEFLGIESSDPSLIYSLAHTPVAALLDEHPVDFIVDFSSETGIEAYGEEAAKRGVKIVSAASHYPESTVEYLQELSKRTVVFWSANITLGVNFIMYAAKFLKKIAPWADIKISEEHFKEKKGISGTAKIIATVLDINEQDINTTRVGGIVGRHEIVFGFPYQTVRLVHDSISREAFGNGALFAATNLTDKTTGFYRFEDILRPYFVM</sequence>
<dbReference type="EMBL" id="SLWB01000003">
    <property type="protein sequence ID" value="TCN70571.1"/>
    <property type="molecule type" value="Genomic_DNA"/>
</dbReference>
<feature type="domain" description="Dihydrodipicolinate reductase N-terminal" evidence="12">
    <location>
        <begin position="1"/>
        <end position="128"/>
    </location>
</feature>
<comment type="caution">
    <text evidence="14">The sequence shown here is derived from an EMBL/GenBank/DDBJ whole genome shotgun (WGS) entry which is preliminary data.</text>
</comment>
<evidence type="ECO:0000256" key="9">
    <source>
        <dbReference type="ARBA" id="ARBA00038983"/>
    </source>
</evidence>
<dbReference type="SUPFAM" id="SSF55347">
    <property type="entry name" value="Glyceraldehyde-3-phosphate dehydrogenase-like, C-terminal domain"/>
    <property type="match status" value="1"/>
</dbReference>
<dbReference type="Pfam" id="PF01113">
    <property type="entry name" value="DapB_N"/>
    <property type="match status" value="1"/>
</dbReference>
<organism evidence="14 15">
    <name type="scientific">Acetobacteroides hydrogenigenes</name>
    <dbReference type="NCBI Taxonomy" id="979970"/>
    <lineage>
        <taxon>Bacteria</taxon>
        <taxon>Pseudomonadati</taxon>
        <taxon>Bacteroidota</taxon>
        <taxon>Bacteroidia</taxon>
        <taxon>Bacteroidales</taxon>
        <taxon>Rikenellaceae</taxon>
        <taxon>Acetobacteroides</taxon>
    </lineage>
</organism>
<evidence type="ECO:0000256" key="8">
    <source>
        <dbReference type="ARBA" id="ARBA00037922"/>
    </source>
</evidence>
<dbReference type="InterPro" id="IPR000846">
    <property type="entry name" value="DapB_N"/>
</dbReference>
<dbReference type="GO" id="GO:0009089">
    <property type="term" value="P:lysine biosynthetic process via diaminopimelate"/>
    <property type="evidence" value="ECO:0007669"/>
    <property type="project" value="InterPro"/>
</dbReference>